<name>A0AAD3S4K8_NEPGR</name>
<protein>
    <submittedName>
        <fullName evidence="1">Uncharacterized protein</fullName>
    </submittedName>
</protein>
<dbReference type="Proteomes" id="UP001279734">
    <property type="component" value="Unassembled WGS sequence"/>
</dbReference>
<keyword evidence="2" id="KW-1185">Reference proteome</keyword>
<accession>A0AAD3S4K8</accession>
<comment type="caution">
    <text evidence="1">The sequence shown here is derived from an EMBL/GenBank/DDBJ whole genome shotgun (WGS) entry which is preliminary data.</text>
</comment>
<evidence type="ECO:0000313" key="2">
    <source>
        <dbReference type="Proteomes" id="UP001279734"/>
    </source>
</evidence>
<gene>
    <name evidence="1" type="ORF">Nepgr_005985</name>
</gene>
<dbReference type="EMBL" id="BSYO01000004">
    <property type="protein sequence ID" value="GMH04146.1"/>
    <property type="molecule type" value="Genomic_DNA"/>
</dbReference>
<organism evidence="1 2">
    <name type="scientific">Nepenthes gracilis</name>
    <name type="common">Slender pitcher plant</name>
    <dbReference type="NCBI Taxonomy" id="150966"/>
    <lineage>
        <taxon>Eukaryota</taxon>
        <taxon>Viridiplantae</taxon>
        <taxon>Streptophyta</taxon>
        <taxon>Embryophyta</taxon>
        <taxon>Tracheophyta</taxon>
        <taxon>Spermatophyta</taxon>
        <taxon>Magnoliopsida</taxon>
        <taxon>eudicotyledons</taxon>
        <taxon>Gunneridae</taxon>
        <taxon>Pentapetalae</taxon>
        <taxon>Caryophyllales</taxon>
        <taxon>Nepenthaceae</taxon>
        <taxon>Nepenthes</taxon>
    </lineage>
</organism>
<evidence type="ECO:0000313" key="1">
    <source>
        <dbReference type="EMBL" id="GMH04146.1"/>
    </source>
</evidence>
<reference evidence="1" key="1">
    <citation type="submission" date="2023-05" db="EMBL/GenBank/DDBJ databases">
        <title>Nepenthes gracilis genome sequencing.</title>
        <authorList>
            <person name="Fukushima K."/>
        </authorList>
    </citation>
    <scope>NUCLEOTIDE SEQUENCE</scope>
    <source>
        <strain evidence="1">SING2019-196</strain>
    </source>
</reference>
<sequence length="70" mass="7864">MSATADLMMDCTSLLGVSKDLLCFNDFIVTHKEGVLDYIGCLRYACSWFALRFTFPCCDGLLDSRTLAQR</sequence>
<proteinExistence type="predicted"/>
<dbReference type="AlphaFoldDB" id="A0AAD3S4K8"/>